<reference evidence="1" key="1">
    <citation type="submission" date="2014-05" db="EMBL/GenBank/DDBJ databases">
        <title>The transcriptome of the halophilic microalga Tetraselmis sp. GSL018 isolated from the Great Salt Lake, Utah.</title>
        <authorList>
            <person name="Jinkerson R.E."/>
            <person name="D'Adamo S."/>
            <person name="Posewitz M.C."/>
        </authorList>
    </citation>
    <scope>NUCLEOTIDE SEQUENCE</scope>
    <source>
        <strain evidence="1">GSL018</strain>
    </source>
</reference>
<gene>
    <name evidence="1" type="ORF">TSPGSL018_6956</name>
</gene>
<accession>A0A061R8E4</accession>
<name>A0A061R8E4_9CHLO</name>
<sequence length="87" mass="9793">MIGTLTSQRKVITEHLQTLDKTSPKMDGNTNRFAASGVSVRAGLFNNCSFKKSSAPRSCRRRYGKSFTFRSKNLPEGQQFSKGNLYR</sequence>
<dbReference type="AlphaFoldDB" id="A0A061R8E4"/>
<organism evidence="1">
    <name type="scientific">Tetraselmis sp. GSL018</name>
    <dbReference type="NCBI Taxonomy" id="582737"/>
    <lineage>
        <taxon>Eukaryota</taxon>
        <taxon>Viridiplantae</taxon>
        <taxon>Chlorophyta</taxon>
        <taxon>core chlorophytes</taxon>
        <taxon>Chlorodendrophyceae</taxon>
        <taxon>Chlorodendrales</taxon>
        <taxon>Chlorodendraceae</taxon>
        <taxon>Tetraselmis</taxon>
    </lineage>
</organism>
<evidence type="ECO:0000313" key="1">
    <source>
        <dbReference type="EMBL" id="JAC69192.1"/>
    </source>
</evidence>
<proteinExistence type="predicted"/>
<protein>
    <submittedName>
        <fullName evidence="1">Uncharacterized protein</fullName>
    </submittedName>
</protein>
<dbReference type="EMBL" id="GBEZ01017117">
    <property type="protein sequence ID" value="JAC69192.1"/>
    <property type="molecule type" value="Transcribed_RNA"/>
</dbReference>